<dbReference type="AlphaFoldDB" id="A0A2I0L7F1"/>
<name>A0A2I0L7F1_PUNGR</name>
<organism evidence="2 3">
    <name type="scientific">Punica granatum</name>
    <name type="common">Pomegranate</name>
    <dbReference type="NCBI Taxonomy" id="22663"/>
    <lineage>
        <taxon>Eukaryota</taxon>
        <taxon>Viridiplantae</taxon>
        <taxon>Streptophyta</taxon>
        <taxon>Embryophyta</taxon>
        <taxon>Tracheophyta</taxon>
        <taxon>Spermatophyta</taxon>
        <taxon>Magnoliopsida</taxon>
        <taxon>eudicotyledons</taxon>
        <taxon>Gunneridae</taxon>
        <taxon>Pentapetalae</taxon>
        <taxon>rosids</taxon>
        <taxon>malvids</taxon>
        <taxon>Myrtales</taxon>
        <taxon>Lythraceae</taxon>
        <taxon>Punica</taxon>
    </lineage>
</organism>
<dbReference type="STRING" id="22663.A0A2I0L7F1"/>
<proteinExistence type="predicted"/>
<comment type="caution">
    <text evidence="2">The sequence shown here is derived from an EMBL/GenBank/DDBJ whole genome shotgun (WGS) entry which is preliminary data.</text>
</comment>
<feature type="region of interest" description="Disordered" evidence="1">
    <location>
        <begin position="52"/>
        <end position="74"/>
    </location>
</feature>
<accession>A0A2I0L7F1</accession>
<sequence>MIDKGSFAFLGSPHYCDQLHDPDINILYDGKYLMIVIQELVSGNKHQGRLAFGCKSKRPRDSADRDKFTKDGTNPKSLLQTLLRAFSTQKQNQAP</sequence>
<evidence type="ECO:0000256" key="1">
    <source>
        <dbReference type="SAM" id="MobiDB-lite"/>
    </source>
</evidence>
<protein>
    <submittedName>
        <fullName evidence="2">Uncharacterized protein</fullName>
    </submittedName>
</protein>
<keyword evidence="3" id="KW-1185">Reference proteome</keyword>
<feature type="compositionally biased region" description="Basic and acidic residues" evidence="1">
    <location>
        <begin position="59"/>
        <end position="70"/>
    </location>
</feature>
<dbReference type="Proteomes" id="UP000233551">
    <property type="component" value="Unassembled WGS sequence"/>
</dbReference>
<dbReference type="EMBL" id="PGOL01000112">
    <property type="protein sequence ID" value="PKI76563.1"/>
    <property type="molecule type" value="Genomic_DNA"/>
</dbReference>
<evidence type="ECO:0000313" key="2">
    <source>
        <dbReference type="EMBL" id="PKI76563.1"/>
    </source>
</evidence>
<reference evidence="2 3" key="1">
    <citation type="submission" date="2017-11" db="EMBL/GenBank/DDBJ databases">
        <title>De-novo sequencing of pomegranate (Punica granatum L.) genome.</title>
        <authorList>
            <person name="Akparov Z."/>
            <person name="Amiraslanov A."/>
            <person name="Hajiyeva S."/>
            <person name="Abbasov M."/>
            <person name="Kaur K."/>
            <person name="Hamwieh A."/>
            <person name="Solovyev V."/>
            <person name="Salamov A."/>
            <person name="Braich B."/>
            <person name="Kosarev P."/>
            <person name="Mahmoud A."/>
            <person name="Hajiyev E."/>
            <person name="Babayeva S."/>
            <person name="Izzatullayeva V."/>
            <person name="Mammadov A."/>
            <person name="Mammadov A."/>
            <person name="Sharifova S."/>
            <person name="Ojaghi J."/>
            <person name="Eynullazada K."/>
            <person name="Bayramov B."/>
            <person name="Abdulazimova A."/>
            <person name="Shahmuradov I."/>
        </authorList>
    </citation>
    <scope>NUCLEOTIDE SEQUENCE [LARGE SCALE GENOMIC DNA]</scope>
    <source>
        <strain evidence="3">cv. AG2017</strain>
        <tissue evidence="2">Leaf</tissue>
    </source>
</reference>
<gene>
    <name evidence="2" type="ORF">CRG98_003022</name>
</gene>
<evidence type="ECO:0000313" key="3">
    <source>
        <dbReference type="Proteomes" id="UP000233551"/>
    </source>
</evidence>